<protein>
    <submittedName>
        <fullName evidence="1">Uncharacterized protein</fullName>
    </submittedName>
</protein>
<dbReference type="EMBL" id="BARU01026543">
    <property type="protein sequence ID" value="GAH64025.1"/>
    <property type="molecule type" value="Genomic_DNA"/>
</dbReference>
<feature type="non-terminal residue" evidence="1">
    <location>
        <position position="43"/>
    </location>
</feature>
<reference evidence="1" key="1">
    <citation type="journal article" date="2014" name="Front. Microbiol.">
        <title>High frequency of phylogenetically diverse reductive dehalogenase-homologous genes in deep subseafloor sedimentary metagenomes.</title>
        <authorList>
            <person name="Kawai M."/>
            <person name="Futagami T."/>
            <person name="Toyoda A."/>
            <person name="Takaki Y."/>
            <person name="Nishi S."/>
            <person name="Hori S."/>
            <person name="Arai W."/>
            <person name="Tsubouchi T."/>
            <person name="Morono Y."/>
            <person name="Uchiyama I."/>
            <person name="Ito T."/>
            <person name="Fujiyama A."/>
            <person name="Inagaki F."/>
            <person name="Takami H."/>
        </authorList>
    </citation>
    <scope>NUCLEOTIDE SEQUENCE</scope>
    <source>
        <strain evidence="1">Expedition CK06-06</strain>
    </source>
</reference>
<dbReference type="AlphaFoldDB" id="X1I416"/>
<name>X1I416_9ZZZZ</name>
<comment type="caution">
    <text evidence="1">The sequence shown here is derived from an EMBL/GenBank/DDBJ whole genome shotgun (WGS) entry which is preliminary data.</text>
</comment>
<proteinExistence type="predicted"/>
<organism evidence="1">
    <name type="scientific">marine sediment metagenome</name>
    <dbReference type="NCBI Taxonomy" id="412755"/>
    <lineage>
        <taxon>unclassified sequences</taxon>
        <taxon>metagenomes</taxon>
        <taxon>ecological metagenomes</taxon>
    </lineage>
</organism>
<gene>
    <name evidence="1" type="ORF">S03H2_42621</name>
</gene>
<sequence length="43" mass="5219">MKKVISIAVFDNPKNAYRPGYYWQHLKSTVWGYLSLFPDWELR</sequence>
<evidence type="ECO:0000313" key="1">
    <source>
        <dbReference type="EMBL" id="GAH64025.1"/>
    </source>
</evidence>
<accession>X1I416</accession>